<keyword evidence="1" id="KW-0472">Membrane</keyword>
<dbReference type="GeneID" id="97458541"/>
<evidence type="ECO:0000256" key="1">
    <source>
        <dbReference type="SAM" id="Phobius"/>
    </source>
</evidence>
<sequence length="163" mass="18379">MSKSVKVWSYTLVTILILGLARVYFKELVGSQLWLVNFAITTKTLKLFSLGATLYFFDVVMALSAVSEFEEIATFLWVRELSLIRLWRAFASRFIKYFGSLLLVHLPLISWQNMSFSLLSLLGEVIVWGVAVSIGFSKSNSMSQKISIPLLFGVLRILGMLIG</sequence>
<feature type="transmembrane region" description="Helical" evidence="1">
    <location>
        <begin position="86"/>
        <end position="108"/>
    </location>
</feature>
<organism evidence="2 3">
    <name type="scientific">Lactobacillus mulieris</name>
    <dbReference type="NCBI Taxonomy" id="2508708"/>
    <lineage>
        <taxon>Bacteria</taxon>
        <taxon>Bacillati</taxon>
        <taxon>Bacillota</taxon>
        <taxon>Bacilli</taxon>
        <taxon>Lactobacillales</taxon>
        <taxon>Lactobacillaceae</taxon>
        <taxon>Lactobacillus</taxon>
    </lineage>
</organism>
<keyword evidence="1" id="KW-1133">Transmembrane helix</keyword>
<dbReference type="AlphaFoldDB" id="A0AAP3GWB7"/>
<dbReference type="RefSeq" id="WP_006585868.1">
    <property type="nucleotide sequence ID" value="NZ_CABMGH010000064.1"/>
</dbReference>
<proteinExistence type="predicted"/>
<evidence type="ECO:0000313" key="3">
    <source>
        <dbReference type="Proteomes" id="UP001213015"/>
    </source>
</evidence>
<evidence type="ECO:0000313" key="2">
    <source>
        <dbReference type="EMBL" id="MCZ3844619.1"/>
    </source>
</evidence>
<keyword evidence="1" id="KW-0812">Transmembrane</keyword>
<name>A0AAP3GWB7_9LACO</name>
<feature type="transmembrane region" description="Helical" evidence="1">
    <location>
        <begin position="45"/>
        <end position="66"/>
    </location>
</feature>
<feature type="transmembrane region" description="Helical" evidence="1">
    <location>
        <begin position="7"/>
        <end position="25"/>
    </location>
</feature>
<protein>
    <submittedName>
        <fullName evidence="2">Uncharacterized protein</fullName>
    </submittedName>
</protein>
<comment type="caution">
    <text evidence="2">The sequence shown here is derived from an EMBL/GenBank/DDBJ whole genome shotgun (WGS) entry which is preliminary data.</text>
</comment>
<reference evidence="2" key="1">
    <citation type="submission" date="2022-01" db="EMBL/GenBank/DDBJ databases">
        <title>VMRC isolate genome collection.</title>
        <authorList>
            <person name="France M."/>
            <person name="Rutt L."/>
            <person name="Humphrys M."/>
            <person name="Ravel J."/>
        </authorList>
    </citation>
    <scope>NUCLEOTIDE SEQUENCE</scope>
    <source>
        <strain evidence="2">C0127B5</strain>
    </source>
</reference>
<gene>
    <name evidence="2" type="ORF">L2422_03655</name>
</gene>
<dbReference type="EMBL" id="JAKHLF010000004">
    <property type="protein sequence ID" value="MCZ3844619.1"/>
    <property type="molecule type" value="Genomic_DNA"/>
</dbReference>
<accession>A0AAP3GWB7</accession>
<dbReference type="Proteomes" id="UP001213015">
    <property type="component" value="Unassembled WGS sequence"/>
</dbReference>
<feature type="transmembrane region" description="Helical" evidence="1">
    <location>
        <begin position="114"/>
        <end position="134"/>
    </location>
</feature>